<sequence>MDAQTHGERLERDRECMMNTSSIEALDRVLDDQEHRVCLLAGRVVCRACGSDIVPVTAVGIAAEKITAHLNRWCAVLPEGGIGC</sequence>
<evidence type="ECO:0000313" key="2">
    <source>
        <dbReference type="Proteomes" id="UP001157126"/>
    </source>
</evidence>
<name>A0ABQ6IR73_9MICO</name>
<gene>
    <name evidence="1" type="ORF">GCM10025883_22560</name>
</gene>
<keyword evidence="2" id="KW-1185">Reference proteome</keyword>
<comment type="caution">
    <text evidence="1">The sequence shown here is derived from an EMBL/GenBank/DDBJ whole genome shotgun (WGS) entry which is preliminary data.</text>
</comment>
<dbReference type="Proteomes" id="UP001157126">
    <property type="component" value="Unassembled WGS sequence"/>
</dbReference>
<protein>
    <submittedName>
        <fullName evidence="1">Uncharacterized protein</fullName>
    </submittedName>
</protein>
<proteinExistence type="predicted"/>
<organism evidence="1 2">
    <name type="scientific">Mobilicoccus caccae</name>
    <dbReference type="NCBI Taxonomy" id="1859295"/>
    <lineage>
        <taxon>Bacteria</taxon>
        <taxon>Bacillati</taxon>
        <taxon>Actinomycetota</taxon>
        <taxon>Actinomycetes</taxon>
        <taxon>Micrococcales</taxon>
        <taxon>Dermatophilaceae</taxon>
        <taxon>Mobilicoccus</taxon>
    </lineage>
</organism>
<evidence type="ECO:0000313" key="1">
    <source>
        <dbReference type="EMBL" id="GMA40211.1"/>
    </source>
</evidence>
<accession>A0ABQ6IR73</accession>
<dbReference type="EMBL" id="BSUO01000001">
    <property type="protein sequence ID" value="GMA40211.1"/>
    <property type="molecule type" value="Genomic_DNA"/>
</dbReference>
<reference evidence="2" key="1">
    <citation type="journal article" date="2019" name="Int. J. Syst. Evol. Microbiol.">
        <title>The Global Catalogue of Microorganisms (GCM) 10K type strain sequencing project: providing services to taxonomists for standard genome sequencing and annotation.</title>
        <authorList>
            <consortium name="The Broad Institute Genomics Platform"/>
            <consortium name="The Broad Institute Genome Sequencing Center for Infectious Disease"/>
            <person name="Wu L."/>
            <person name="Ma J."/>
        </authorList>
    </citation>
    <scope>NUCLEOTIDE SEQUENCE [LARGE SCALE GENOMIC DNA]</scope>
    <source>
        <strain evidence="2">NBRC 113072</strain>
    </source>
</reference>